<evidence type="ECO:0000256" key="1">
    <source>
        <dbReference type="SAM" id="MobiDB-lite"/>
    </source>
</evidence>
<feature type="region of interest" description="Disordered" evidence="1">
    <location>
        <begin position="155"/>
        <end position="183"/>
    </location>
</feature>
<proteinExistence type="predicted"/>
<dbReference type="eggNOG" id="ENOG502SFDG">
    <property type="taxonomic scope" value="Eukaryota"/>
</dbReference>
<dbReference type="RefSeq" id="XP_008613672.1">
    <property type="nucleotide sequence ID" value="XM_008615450.1"/>
</dbReference>
<dbReference type="RefSeq" id="XP_008613671.1">
    <property type="nucleotide sequence ID" value="XM_008615449.1"/>
</dbReference>
<gene>
    <name evidence="2" type="ORF">SDRG_09508</name>
</gene>
<dbReference type="EMBL" id="JH767161">
    <property type="protein sequence ID" value="EQC32985.1"/>
    <property type="molecule type" value="Genomic_DNA"/>
</dbReference>
<feature type="region of interest" description="Disordered" evidence="1">
    <location>
        <begin position="385"/>
        <end position="423"/>
    </location>
</feature>
<dbReference type="OrthoDB" id="79171at2759"/>
<dbReference type="OMA" id="MLRCKET"/>
<dbReference type="InParanoid" id="T0QH87"/>
<evidence type="ECO:0000313" key="2">
    <source>
        <dbReference type="EMBL" id="EQC32985.1"/>
    </source>
</evidence>
<dbReference type="InterPro" id="IPR035892">
    <property type="entry name" value="C2_domain_sf"/>
</dbReference>
<feature type="compositionally biased region" description="Basic residues" evidence="1">
    <location>
        <begin position="405"/>
        <end position="420"/>
    </location>
</feature>
<dbReference type="SUPFAM" id="SSF49562">
    <property type="entry name" value="C2 domain (Calcium/lipid-binding domain, CaLB)"/>
    <property type="match status" value="1"/>
</dbReference>
<dbReference type="AlphaFoldDB" id="T0QH87"/>
<feature type="region of interest" description="Disordered" evidence="1">
    <location>
        <begin position="495"/>
        <end position="515"/>
    </location>
</feature>
<organism evidence="2 3">
    <name type="scientific">Saprolegnia diclina (strain VS20)</name>
    <dbReference type="NCBI Taxonomy" id="1156394"/>
    <lineage>
        <taxon>Eukaryota</taxon>
        <taxon>Sar</taxon>
        <taxon>Stramenopiles</taxon>
        <taxon>Oomycota</taxon>
        <taxon>Saprolegniomycetes</taxon>
        <taxon>Saprolegniales</taxon>
        <taxon>Saprolegniaceae</taxon>
        <taxon>Saprolegnia</taxon>
    </lineage>
</organism>
<keyword evidence="3" id="KW-1185">Reference proteome</keyword>
<feature type="region of interest" description="Disordered" evidence="1">
    <location>
        <begin position="579"/>
        <end position="611"/>
    </location>
</feature>
<dbReference type="CDD" id="cd20404">
    <property type="entry name" value="Tudor_Agenet_AtEML-like"/>
    <property type="match status" value="1"/>
</dbReference>
<feature type="compositionally biased region" description="Polar residues" evidence="1">
    <location>
        <begin position="157"/>
        <end position="172"/>
    </location>
</feature>
<accession>T0QH87</accession>
<dbReference type="Proteomes" id="UP000030762">
    <property type="component" value="Unassembled WGS sequence"/>
</dbReference>
<feature type="compositionally biased region" description="Basic and acidic residues" evidence="1">
    <location>
        <begin position="506"/>
        <end position="515"/>
    </location>
</feature>
<dbReference type="EMBL" id="JH767161">
    <property type="protein sequence ID" value="EQC32986.1"/>
    <property type="molecule type" value="Genomic_DNA"/>
</dbReference>
<evidence type="ECO:0000313" key="3">
    <source>
        <dbReference type="Proteomes" id="UP000030762"/>
    </source>
</evidence>
<reference evidence="2 3" key="1">
    <citation type="submission" date="2012-04" db="EMBL/GenBank/DDBJ databases">
        <title>The Genome Sequence of Saprolegnia declina VS20.</title>
        <authorList>
            <consortium name="The Broad Institute Genome Sequencing Platform"/>
            <person name="Russ C."/>
            <person name="Nusbaum C."/>
            <person name="Tyler B."/>
            <person name="van West P."/>
            <person name="Dieguez-Uribeondo J."/>
            <person name="de Bruijn I."/>
            <person name="Tripathy S."/>
            <person name="Jiang R."/>
            <person name="Young S.K."/>
            <person name="Zeng Q."/>
            <person name="Gargeya S."/>
            <person name="Fitzgerald M."/>
            <person name="Haas B."/>
            <person name="Abouelleil A."/>
            <person name="Alvarado L."/>
            <person name="Arachchi H.M."/>
            <person name="Berlin A."/>
            <person name="Chapman S.B."/>
            <person name="Goldberg J."/>
            <person name="Griggs A."/>
            <person name="Gujja S."/>
            <person name="Hansen M."/>
            <person name="Howarth C."/>
            <person name="Imamovic A."/>
            <person name="Larimer J."/>
            <person name="McCowen C."/>
            <person name="Montmayeur A."/>
            <person name="Murphy C."/>
            <person name="Neiman D."/>
            <person name="Pearson M."/>
            <person name="Priest M."/>
            <person name="Roberts A."/>
            <person name="Saif S."/>
            <person name="Shea T."/>
            <person name="Sisk P."/>
            <person name="Sykes S."/>
            <person name="Wortman J."/>
            <person name="Nusbaum C."/>
            <person name="Birren B."/>
        </authorList>
    </citation>
    <scope>NUCLEOTIDE SEQUENCE [LARGE SCALE GENOMIC DNA]</scope>
    <source>
        <strain evidence="2 3">VS20</strain>
    </source>
</reference>
<protein>
    <recommendedName>
        <fullName evidence="4">C2 domain-containing protein</fullName>
    </recommendedName>
</protein>
<sequence length="816" mass="89396">MDPSRDVGARVEVYWATEADWFQGTIQEYDAQVGYRVLYDDGDEQWEDATNTERLHVLRETSVDHDVEAMEPPGDDAEDDVVVGAMEPPPDELTDEDVYLRASSANVATMFKVETTSEALREMIPAQAATAFSPDSEAIAPTIPDQRHTTVAALPLPQSTSTTPAGTSARSNLTDDDDSSSVDWTPAPVATRPAFSRHHVISNAYEADIGAIHIPSTSQIRPPAEPLALRRHAGPGIAILQGRVEYLRSELDTIYSAFVKVSFVAPGPGNVMLRCKTVLYTTPVVSASARPTWSDAAWRYEIPNEYDMKPWASLRGDILLAVFDHTPHTNLFVGQLLVPVASLLDDDCPEGLQTRFDEEYALTSRQGKVLGGLYLRLSHQLQLPPSDASPALATTTKSPIAPKNPLKKKPPTATAKRKHVASPAINRSKRAIEIERENAAIKKRVAAAKGCAVKLPTVPQGVATHRAHSSVNRQRELAAIDAENRRLAARRIPKPKPSTVMELSESETKTTKPQRVDLESQATYVVQVELTTAVAALQHEIAGLQQDVFAAKASLSRYTISNAKDVRAVETLQRACDRARAASSKRDAAHKPSSAKGRSATPKAADEAPEKARHLALLEQEHAAVTKERQDLLAHVRALHADECDVQEVLSKLENDLGRADRRRLYLSNPTAGELDDDEQAMLQSAWSEVTSLKVHVAALEEQVDRSDGSASVNAAGDDGAAKLEARRAKETQLQMQRDAYRAQYEALVRAKTVETLRQSVLEMQHMLLLCEREEKTMAAATAEADAVVQDAAMAFERQFRAEQTDTDILFKVTTL</sequence>
<evidence type="ECO:0008006" key="4">
    <source>
        <dbReference type="Google" id="ProtNLM"/>
    </source>
</evidence>
<dbReference type="GeneID" id="19950235"/>
<name>T0QH87_SAPDV</name>
<dbReference type="VEuPathDB" id="FungiDB:SDRG_09508"/>
<dbReference type="STRING" id="1156394.T0QH87"/>
<feature type="compositionally biased region" description="Basic and acidic residues" evidence="1">
    <location>
        <begin position="579"/>
        <end position="590"/>
    </location>
</feature>
<dbReference type="Gene3D" id="2.30.30.140">
    <property type="match status" value="1"/>
</dbReference>